<keyword evidence="6" id="KW-1185">Reference proteome</keyword>
<evidence type="ECO:0000256" key="1">
    <source>
        <dbReference type="ARBA" id="ARBA00001946"/>
    </source>
</evidence>
<dbReference type="CDD" id="cd01949">
    <property type="entry name" value="GGDEF"/>
    <property type="match status" value="1"/>
</dbReference>
<dbReference type="PANTHER" id="PTHR45138:SF9">
    <property type="entry name" value="DIGUANYLATE CYCLASE DGCM-RELATED"/>
    <property type="match status" value="1"/>
</dbReference>
<evidence type="ECO:0000256" key="3">
    <source>
        <dbReference type="ARBA" id="ARBA00034247"/>
    </source>
</evidence>
<organism evidence="5 6">
    <name type="scientific">Hahella chejuensis (strain KCTC 2396)</name>
    <dbReference type="NCBI Taxonomy" id="349521"/>
    <lineage>
        <taxon>Bacteria</taxon>
        <taxon>Pseudomonadati</taxon>
        <taxon>Pseudomonadota</taxon>
        <taxon>Gammaproteobacteria</taxon>
        <taxon>Oceanospirillales</taxon>
        <taxon>Hahellaceae</taxon>
        <taxon>Hahella</taxon>
    </lineage>
</organism>
<dbReference type="PROSITE" id="PS50887">
    <property type="entry name" value="GGDEF"/>
    <property type="match status" value="1"/>
</dbReference>
<dbReference type="Gene3D" id="3.30.70.270">
    <property type="match status" value="1"/>
</dbReference>
<evidence type="ECO:0000313" key="5">
    <source>
        <dbReference type="EMBL" id="ABC31433.1"/>
    </source>
</evidence>
<dbReference type="GO" id="GO:0043709">
    <property type="term" value="P:cell adhesion involved in single-species biofilm formation"/>
    <property type="evidence" value="ECO:0007669"/>
    <property type="project" value="TreeGrafter"/>
</dbReference>
<proteinExistence type="predicted"/>
<dbReference type="EC" id="2.7.7.65" evidence="2"/>
<dbReference type="GO" id="GO:0052621">
    <property type="term" value="F:diguanylate cyclase activity"/>
    <property type="evidence" value="ECO:0007669"/>
    <property type="project" value="UniProtKB-EC"/>
</dbReference>
<evidence type="ECO:0000256" key="2">
    <source>
        <dbReference type="ARBA" id="ARBA00012528"/>
    </source>
</evidence>
<dbReference type="KEGG" id="hch:HCH_04735"/>
<reference evidence="5 6" key="1">
    <citation type="journal article" date="2005" name="Nucleic Acids Res.">
        <title>Genomic blueprint of Hahella chejuensis, a marine microbe producing an algicidal agent.</title>
        <authorList>
            <person name="Jeong H."/>
            <person name="Yim J.H."/>
            <person name="Lee C."/>
            <person name="Choi S.-H."/>
            <person name="Park Y.K."/>
            <person name="Yoon S.H."/>
            <person name="Hur C.-G."/>
            <person name="Kang H.-Y."/>
            <person name="Kim D."/>
            <person name="Lee H.H."/>
            <person name="Park K.H."/>
            <person name="Park S.-H."/>
            <person name="Park H.-S."/>
            <person name="Lee H.K."/>
            <person name="Oh T.K."/>
            <person name="Kim J.F."/>
        </authorList>
    </citation>
    <scope>NUCLEOTIDE SEQUENCE [LARGE SCALE GENOMIC DNA]</scope>
    <source>
        <strain evidence="5 6">KCTC 2396</strain>
    </source>
</reference>
<dbReference type="InterPro" id="IPR043128">
    <property type="entry name" value="Rev_trsase/Diguanyl_cyclase"/>
</dbReference>
<protein>
    <recommendedName>
        <fullName evidence="2">diguanylate cyclase</fullName>
        <ecNumber evidence="2">2.7.7.65</ecNumber>
    </recommendedName>
</protein>
<feature type="domain" description="GGDEF" evidence="4">
    <location>
        <begin position="170"/>
        <end position="302"/>
    </location>
</feature>
<dbReference type="STRING" id="349521.HCH_04735"/>
<dbReference type="NCBIfam" id="TIGR00254">
    <property type="entry name" value="GGDEF"/>
    <property type="match status" value="1"/>
</dbReference>
<dbReference type="SUPFAM" id="SSF55073">
    <property type="entry name" value="Nucleotide cyclase"/>
    <property type="match status" value="1"/>
</dbReference>
<dbReference type="PANTHER" id="PTHR45138">
    <property type="entry name" value="REGULATORY COMPONENTS OF SENSORY TRANSDUCTION SYSTEM"/>
    <property type="match status" value="1"/>
</dbReference>
<dbReference type="InterPro" id="IPR029787">
    <property type="entry name" value="Nucleotide_cyclase"/>
</dbReference>
<comment type="cofactor">
    <cofactor evidence="1">
        <name>Mg(2+)</name>
        <dbReference type="ChEBI" id="CHEBI:18420"/>
    </cofactor>
</comment>
<dbReference type="EMBL" id="CP000155">
    <property type="protein sequence ID" value="ABC31433.1"/>
    <property type="molecule type" value="Genomic_DNA"/>
</dbReference>
<name>Q2SD41_HAHCH</name>
<dbReference type="Pfam" id="PF00990">
    <property type="entry name" value="GGDEF"/>
    <property type="match status" value="1"/>
</dbReference>
<evidence type="ECO:0000313" key="6">
    <source>
        <dbReference type="Proteomes" id="UP000000238"/>
    </source>
</evidence>
<accession>Q2SD41</accession>
<evidence type="ECO:0000259" key="4">
    <source>
        <dbReference type="PROSITE" id="PS50887"/>
    </source>
</evidence>
<dbReference type="SMART" id="SM00267">
    <property type="entry name" value="GGDEF"/>
    <property type="match status" value="1"/>
</dbReference>
<dbReference type="InterPro" id="IPR000160">
    <property type="entry name" value="GGDEF_dom"/>
</dbReference>
<dbReference type="FunFam" id="3.30.70.270:FF:000001">
    <property type="entry name" value="Diguanylate cyclase domain protein"/>
    <property type="match status" value="1"/>
</dbReference>
<dbReference type="GO" id="GO:0005886">
    <property type="term" value="C:plasma membrane"/>
    <property type="evidence" value="ECO:0007669"/>
    <property type="project" value="TreeGrafter"/>
</dbReference>
<dbReference type="GO" id="GO:1902201">
    <property type="term" value="P:negative regulation of bacterial-type flagellum-dependent cell motility"/>
    <property type="evidence" value="ECO:0007669"/>
    <property type="project" value="TreeGrafter"/>
</dbReference>
<dbReference type="HOGENOM" id="CLU_000445_11_5_6"/>
<dbReference type="eggNOG" id="COG3706">
    <property type="taxonomic scope" value="Bacteria"/>
</dbReference>
<dbReference type="InterPro" id="IPR050469">
    <property type="entry name" value="Diguanylate_Cyclase"/>
</dbReference>
<sequence>MSNLTTERMSADNKVVALATSNDSLTLRLEHVAGTMLRRLQTTLEVEELLQIFVGEARALVAIDGYSHVYNNRTCGARKRGTPHQLNYRLTLAEEALGEITFYRGERFTDSEIHVIETLLGSLIYPLRNGLRYQEAMNAALSDSLTGVANKRAFDYQLHREVSLATRYKYKLSMLFFDIDHFKKVNDTYGHAAGDALLQQLAKVVQDNCRDSDLCFRFGGEEFAMLLAKTETEGAYAIAERLREAVANTAFQHEGHTISFTISIGVATYDGEENRSDFLERADQALYDAKHAGRNKTKIAHQDQEEALTQAAN</sequence>
<comment type="catalytic activity">
    <reaction evidence="3">
        <text>2 GTP = 3',3'-c-di-GMP + 2 diphosphate</text>
        <dbReference type="Rhea" id="RHEA:24898"/>
        <dbReference type="ChEBI" id="CHEBI:33019"/>
        <dbReference type="ChEBI" id="CHEBI:37565"/>
        <dbReference type="ChEBI" id="CHEBI:58805"/>
        <dbReference type="EC" id="2.7.7.65"/>
    </reaction>
</comment>
<gene>
    <name evidence="5" type="ordered locus">HCH_04735</name>
</gene>
<dbReference type="Proteomes" id="UP000000238">
    <property type="component" value="Chromosome"/>
</dbReference>
<dbReference type="AlphaFoldDB" id="Q2SD41"/>